<dbReference type="InterPro" id="IPR004314">
    <property type="entry name" value="Neprosin"/>
</dbReference>
<sequence>MGFRANSKVFILLVFAFSLAWSSLGVGGETSISEEEDAELERQLKIINKPAIKVIKTDYGDIYDCVDVNKQPAFDHPLLKNHKIQMRPTSIPSGISDKASSMEEPSTIRPSKIGLKRGCPLGTVPIRRTQKEDLIRVKSIPKKDPTNIEPQTDSAPGHHVNPGLYGDNLTRLYTSWTADGYDKTGCFNILCAGFVHISTTTALGLAFDLSVIDGIQYETHMVIYQDMLTGNWWLSVQDDAHVGYWPKSLFTNLASFASVVQWGSEVYGPPGEASPPMGSGRLPSEGLYRACFFRMLQVIYESDLVDLEETASLRMPIDHPNCYSSDMIKWSSNVMKYFFFVGGPGGMGCGV</sequence>
<dbReference type="PANTHER" id="PTHR31589">
    <property type="entry name" value="PROTEIN, PUTATIVE (DUF239)-RELATED-RELATED"/>
    <property type="match status" value="1"/>
</dbReference>
<accession>A0A834Z8L1</accession>
<dbReference type="InterPro" id="IPR053168">
    <property type="entry name" value="Glutamic_endopeptidase"/>
</dbReference>
<comment type="caution">
    <text evidence="5">The sequence shown here is derived from an EMBL/GenBank/DDBJ whole genome shotgun (WGS) entry which is preliminary data.</text>
</comment>
<reference evidence="5 6" key="1">
    <citation type="submission" date="2020-04" db="EMBL/GenBank/DDBJ databases">
        <title>Plant Genome Project.</title>
        <authorList>
            <person name="Zhang R.-G."/>
        </authorList>
    </citation>
    <scope>NUCLEOTIDE SEQUENCE [LARGE SCALE GENOMIC DNA]</scope>
    <source>
        <strain evidence="5">YNK0</strain>
        <tissue evidence="5">Leaf</tissue>
    </source>
</reference>
<dbReference type="Gene3D" id="3.90.1320.10">
    <property type="entry name" value="Outer-capsid protein sigma 3, large lobe"/>
    <property type="match status" value="1"/>
</dbReference>
<dbReference type="Pfam" id="PF03080">
    <property type="entry name" value="Neprosin"/>
    <property type="match status" value="1"/>
</dbReference>
<dbReference type="EMBL" id="JABCRI010000009">
    <property type="protein sequence ID" value="KAF8400351.1"/>
    <property type="molecule type" value="Genomic_DNA"/>
</dbReference>
<evidence type="ECO:0000256" key="1">
    <source>
        <dbReference type="SAM" id="MobiDB-lite"/>
    </source>
</evidence>
<name>A0A834Z8L1_TETSI</name>
<evidence type="ECO:0000256" key="2">
    <source>
        <dbReference type="SAM" id="SignalP"/>
    </source>
</evidence>
<evidence type="ECO:0000313" key="4">
    <source>
        <dbReference type="EMBL" id="KAF8400351.1"/>
    </source>
</evidence>
<dbReference type="Proteomes" id="UP000655225">
    <property type="component" value="Unassembled WGS sequence"/>
</dbReference>
<evidence type="ECO:0000313" key="5">
    <source>
        <dbReference type="EMBL" id="KAF8400358.1"/>
    </source>
</evidence>
<feature type="chain" id="PRO_5042410737" description="Neprosin PEP catalytic domain-containing protein" evidence="2">
    <location>
        <begin position="23"/>
        <end position="351"/>
    </location>
</feature>
<keyword evidence="2" id="KW-0732">Signal</keyword>
<keyword evidence="6" id="KW-1185">Reference proteome</keyword>
<dbReference type="Pfam" id="PF14365">
    <property type="entry name" value="Neprosin_AP"/>
    <property type="match status" value="1"/>
</dbReference>
<proteinExistence type="predicted"/>
<dbReference type="PROSITE" id="PS52045">
    <property type="entry name" value="NEPROSIN_PEP_CD"/>
    <property type="match status" value="1"/>
</dbReference>
<feature type="domain" description="Neprosin PEP catalytic" evidence="3">
    <location>
        <begin position="90"/>
        <end position="350"/>
    </location>
</feature>
<evidence type="ECO:0000259" key="3">
    <source>
        <dbReference type="PROSITE" id="PS52045"/>
    </source>
</evidence>
<dbReference type="OMA" id="CASLNVW"/>
<protein>
    <recommendedName>
        <fullName evidence="3">Neprosin PEP catalytic domain-containing protein</fullName>
    </recommendedName>
</protein>
<dbReference type="EMBL" id="JABCRI010000009">
    <property type="protein sequence ID" value="KAF8400358.1"/>
    <property type="molecule type" value="Genomic_DNA"/>
</dbReference>
<dbReference type="PANTHER" id="PTHR31589:SF110">
    <property type="entry name" value="PROTEIN, PUTATIVE (DUF239)-RELATED"/>
    <property type="match status" value="1"/>
</dbReference>
<dbReference type="InterPro" id="IPR025521">
    <property type="entry name" value="Neprosin_propep"/>
</dbReference>
<feature type="signal peptide" evidence="2">
    <location>
        <begin position="1"/>
        <end position="22"/>
    </location>
</feature>
<dbReference type="AlphaFoldDB" id="A0A834Z8L1"/>
<organism evidence="5 6">
    <name type="scientific">Tetracentron sinense</name>
    <name type="common">Spur-leaf</name>
    <dbReference type="NCBI Taxonomy" id="13715"/>
    <lineage>
        <taxon>Eukaryota</taxon>
        <taxon>Viridiplantae</taxon>
        <taxon>Streptophyta</taxon>
        <taxon>Embryophyta</taxon>
        <taxon>Tracheophyta</taxon>
        <taxon>Spermatophyta</taxon>
        <taxon>Magnoliopsida</taxon>
        <taxon>Trochodendrales</taxon>
        <taxon>Trochodendraceae</taxon>
        <taxon>Tetracentron</taxon>
    </lineage>
</organism>
<dbReference type="OrthoDB" id="1858978at2759"/>
<feature type="region of interest" description="Disordered" evidence="1">
    <location>
        <begin position="89"/>
        <end position="109"/>
    </location>
</feature>
<evidence type="ECO:0000313" key="6">
    <source>
        <dbReference type="Proteomes" id="UP000655225"/>
    </source>
</evidence>
<gene>
    <name evidence="4" type="ORF">HHK36_013648</name>
    <name evidence="5" type="ORF">HHK36_013655</name>
</gene>